<dbReference type="Gene3D" id="1.25.40.10">
    <property type="entry name" value="Tetratricopeptide repeat domain"/>
    <property type="match status" value="1"/>
</dbReference>
<dbReference type="AlphaFoldDB" id="A0A1Q8TG02"/>
<gene>
    <name evidence="1" type="ORF">BTW10_03885</name>
</gene>
<comment type="caution">
    <text evidence="1">The sequence shown here is derived from an EMBL/GenBank/DDBJ whole genome shotgun (WGS) entry which is preliminary data.</text>
</comment>
<dbReference type="EMBL" id="MSDQ01000006">
    <property type="protein sequence ID" value="OLO12613.1"/>
    <property type="molecule type" value="Genomic_DNA"/>
</dbReference>
<organism evidence="1 2">
    <name type="scientific">Chromohalobacter japonicus</name>
    <dbReference type="NCBI Taxonomy" id="223900"/>
    <lineage>
        <taxon>Bacteria</taxon>
        <taxon>Pseudomonadati</taxon>
        <taxon>Pseudomonadota</taxon>
        <taxon>Gammaproteobacteria</taxon>
        <taxon>Oceanospirillales</taxon>
        <taxon>Halomonadaceae</taxon>
        <taxon>Chromohalobacter</taxon>
    </lineage>
</organism>
<dbReference type="InterPro" id="IPR011990">
    <property type="entry name" value="TPR-like_helical_dom_sf"/>
</dbReference>
<dbReference type="SUPFAM" id="SSF48452">
    <property type="entry name" value="TPR-like"/>
    <property type="match status" value="1"/>
</dbReference>
<dbReference type="Proteomes" id="UP000186806">
    <property type="component" value="Unassembled WGS sequence"/>
</dbReference>
<sequence length="184" mass="21410">MTQDFEQARQVLDFWFVEAGPKQWFNKSASFDKALTERFGALYDAACRCELYAWRQSSHGALAEILLLDQFSRNIYRDQALAFAQDPLALSLAQHLVAQGGDKALPPERQAFVYMPYMHSESPLIHQEALRLFDQPGLERNLDFEQRHWAIIERFGRYPHRNAILGRESTQEERDFLRQPGSSF</sequence>
<evidence type="ECO:0008006" key="3">
    <source>
        <dbReference type="Google" id="ProtNLM"/>
    </source>
</evidence>
<evidence type="ECO:0000313" key="2">
    <source>
        <dbReference type="Proteomes" id="UP000186806"/>
    </source>
</evidence>
<dbReference type="STRING" id="223900.GCA_000821045_01947"/>
<evidence type="ECO:0000313" key="1">
    <source>
        <dbReference type="EMBL" id="OLO12613.1"/>
    </source>
</evidence>
<dbReference type="Pfam" id="PF06041">
    <property type="entry name" value="DUF924"/>
    <property type="match status" value="1"/>
</dbReference>
<keyword evidence="2" id="KW-1185">Reference proteome</keyword>
<dbReference type="Gene3D" id="1.20.58.320">
    <property type="entry name" value="TPR-like"/>
    <property type="match status" value="1"/>
</dbReference>
<proteinExistence type="predicted"/>
<protein>
    <recommendedName>
        <fullName evidence="3">DUF924 domain-containing protein</fullName>
    </recommendedName>
</protein>
<accession>A0A1Q8TG02</accession>
<dbReference type="RefSeq" id="WP_075368254.1">
    <property type="nucleotide sequence ID" value="NZ_MSDQ01000006.1"/>
</dbReference>
<name>A0A1Q8TG02_9GAMM</name>
<dbReference type="InterPro" id="IPR010323">
    <property type="entry name" value="DUF924"/>
</dbReference>
<reference evidence="1 2" key="1">
    <citation type="submission" date="2016-12" db="EMBL/GenBank/DDBJ databases">
        <title>Draft genome sequences of strains Salinicola socius SMB35, Salinicola sp. MH3R3-1 and Chromohalobacter sp. SMB17 from the Verkhnekamsk potash mining region of Russia.</title>
        <authorList>
            <person name="Mavrodi D.V."/>
            <person name="Olsson B.E."/>
            <person name="Korsakova E.S."/>
            <person name="Pyankova A."/>
            <person name="Mavrodi O.V."/>
            <person name="Plotnikova E.G."/>
        </authorList>
    </citation>
    <scope>NUCLEOTIDE SEQUENCE [LARGE SCALE GENOMIC DNA]</scope>
    <source>
        <strain evidence="1 2">SMB17</strain>
    </source>
</reference>